<feature type="compositionally biased region" description="Basic and acidic residues" evidence="1">
    <location>
        <begin position="1"/>
        <end position="11"/>
    </location>
</feature>
<dbReference type="EMBL" id="ML991808">
    <property type="protein sequence ID" value="KAF2233221.1"/>
    <property type="molecule type" value="Genomic_DNA"/>
</dbReference>
<keyword evidence="3" id="KW-1185">Reference proteome</keyword>
<proteinExistence type="predicted"/>
<evidence type="ECO:0000313" key="3">
    <source>
        <dbReference type="Proteomes" id="UP000800092"/>
    </source>
</evidence>
<evidence type="ECO:0000313" key="2">
    <source>
        <dbReference type="EMBL" id="KAF2233221.1"/>
    </source>
</evidence>
<dbReference type="Proteomes" id="UP000800092">
    <property type="component" value="Unassembled WGS sequence"/>
</dbReference>
<dbReference type="AlphaFoldDB" id="A0A6A6H5U0"/>
<name>A0A6A6H5U0_VIRVR</name>
<accession>A0A6A6H5U0</accession>
<evidence type="ECO:0000256" key="1">
    <source>
        <dbReference type="SAM" id="MobiDB-lite"/>
    </source>
</evidence>
<protein>
    <submittedName>
        <fullName evidence="2">Uncharacterized protein</fullName>
    </submittedName>
</protein>
<reference evidence="2" key="1">
    <citation type="journal article" date="2020" name="Stud. Mycol.">
        <title>101 Dothideomycetes genomes: a test case for predicting lifestyles and emergence of pathogens.</title>
        <authorList>
            <person name="Haridas S."/>
            <person name="Albert R."/>
            <person name="Binder M."/>
            <person name="Bloem J."/>
            <person name="Labutti K."/>
            <person name="Salamov A."/>
            <person name="Andreopoulos B."/>
            <person name="Baker S."/>
            <person name="Barry K."/>
            <person name="Bills G."/>
            <person name="Bluhm B."/>
            <person name="Cannon C."/>
            <person name="Castanera R."/>
            <person name="Culley D."/>
            <person name="Daum C."/>
            <person name="Ezra D."/>
            <person name="Gonzalez J."/>
            <person name="Henrissat B."/>
            <person name="Kuo A."/>
            <person name="Liang C."/>
            <person name="Lipzen A."/>
            <person name="Lutzoni F."/>
            <person name="Magnuson J."/>
            <person name="Mondo S."/>
            <person name="Nolan M."/>
            <person name="Ohm R."/>
            <person name="Pangilinan J."/>
            <person name="Park H.-J."/>
            <person name="Ramirez L."/>
            <person name="Alfaro M."/>
            <person name="Sun H."/>
            <person name="Tritt A."/>
            <person name="Yoshinaga Y."/>
            <person name="Zwiers L.-H."/>
            <person name="Turgeon B."/>
            <person name="Goodwin S."/>
            <person name="Spatafora J."/>
            <person name="Crous P."/>
            <person name="Grigoriev I."/>
        </authorList>
    </citation>
    <scope>NUCLEOTIDE SEQUENCE</scope>
    <source>
        <strain evidence="2">Tuck. ex Michener</strain>
    </source>
</reference>
<feature type="region of interest" description="Disordered" evidence="1">
    <location>
        <begin position="1"/>
        <end position="43"/>
    </location>
</feature>
<feature type="compositionally biased region" description="Polar residues" evidence="1">
    <location>
        <begin position="26"/>
        <end position="36"/>
    </location>
</feature>
<gene>
    <name evidence="2" type="ORF">EV356DRAFT_210893</name>
</gene>
<sequence>MMEYHDVEMGLHPRKSTTHSDKLDAHQSTITTTGTKNPPEITEYRTRSMPMPTRRSSSYIKKELSEVSCDLQKANPAIFIPKFTHLRRVCLWSIWHQLQKIESNLKSLDPSSQRYADLILIASGLLKRLGTFAFCPNEIEVAVSFNISSKTKRRRMK</sequence>
<organism evidence="2 3">
    <name type="scientific">Viridothelium virens</name>
    <name type="common">Speckled blister lichen</name>
    <name type="synonym">Trypethelium virens</name>
    <dbReference type="NCBI Taxonomy" id="1048519"/>
    <lineage>
        <taxon>Eukaryota</taxon>
        <taxon>Fungi</taxon>
        <taxon>Dikarya</taxon>
        <taxon>Ascomycota</taxon>
        <taxon>Pezizomycotina</taxon>
        <taxon>Dothideomycetes</taxon>
        <taxon>Dothideomycetes incertae sedis</taxon>
        <taxon>Trypetheliales</taxon>
        <taxon>Trypetheliaceae</taxon>
        <taxon>Viridothelium</taxon>
    </lineage>
</organism>